<dbReference type="PANTHER" id="PTHR15722:SF7">
    <property type="entry name" value="INTRAFLAGELLAR TRANSPORT PROTEIN 140 HOMOLOG"/>
    <property type="match status" value="1"/>
</dbReference>
<evidence type="ECO:0000259" key="8">
    <source>
        <dbReference type="Pfam" id="PF23383"/>
    </source>
</evidence>
<keyword evidence="4" id="KW-0802">TPR repeat</keyword>
<evidence type="ECO:0000259" key="9">
    <source>
        <dbReference type="Pfam" id="PF23385"/>
    </source>
</evidence>
<dbReference type="PANTHER" id="PTHR15722">
    <property type="entry name" value="IFT140/172-RELATED"/>
    <property type="match status" value="1"/>
</dbReference>
<dbReference type="RefSeq" id="XP_006826042.1">
    <property type="nucleotide sequence ID" value="XM_006825979.1"/>
</dbReference>
<feature type="domain" description="IF140 C-terminal TPR" evidence="10">
    <location>
        <begin position="1292"/>
        <end position="1415"/>
    </location>
</feature>
<feature type="domain" description="IFT140 second beta-propeller" evidence="9">
    <location>
        <begin position="418"/>
        <end position="759"/>
    </location>
</feature>
<keyword evidence="3" id="KW-0677">Repeat</keyword>
<keyword evidence="2 7" id="KW-0853">WD repeat</keyword>
<dbReference type="GeneID" id="102801969"/>
<evidence type="ECO:0000313" key="13">
    <source>
        <dbReference type="RefSeq" id="XP_006826042.1"/>
    </source>
</evidence>
<organism evidence="12 13">
    <name type="scientific">Saccoglossus kowalevskii</name>
    <name type="common">Acorn worm</name>
    <dbReference type="NCBI Taxonomy" id="10224"/>
    <lineage>
        <taxon>Eukaryota</taxon>
        <taxon>Metazoa</taxon>
        <taxon>Hemichordata</taxon>
        <taxon>Enteropneusta</taxon>
        <taxon>Harrimaniidae</taxon>
        <taxon>Saccoglossus</taxon>
    </lineage>
</organism>
<reference evidence="13" key="1">
    <citation type="submission" date="2025-08" db="UniProtKB">
        <authorList>
            <consortium name="RefSeq"/>
        </authorList>
    </citation>
    <scope>IDENTIFICATION</scope>
    <source>
        <tissue evidence="13">Testes</tissue>
    </source>
</reference>
<feature type="domain" description="IFT140 first beta-propeller" evidence="8">
    <location>
        <begin position="2"/>
        <end position="409"/>
    </location>
</feature>
<name>A0ABM0N1A1_SACKO</name>
<dbReference type="Gene3D" id="1.25.40.470">
    <property type="match status" value="1"/>
</dbReference>
<feature type="domain" description="IF140/IFT172/WDR19 TPR" evidence="11">
    <location>
        <begin position="872"/>
        <end position="1284"/>
    </location>
</feature>
<evidence type="ECO:0000256" key="5">
    <source>
        <dbReference type="ARBA" id="ARBA00023069"/>
    </source>
</evidence>
<evidence type="ECO:0000256" key="2">
    <source>
        <dbReference type="ARBA" id="ARBA00022574"/>
    </source>
</evidence>
<dbReference type="SUPFAM" id="SSF50978">
    <property type="entry name" value="WD40 repeat-like"/>
    <property type="match status" value="2"/>
</dbReference>
<dbReference type="InterPro" id="IPR056154">
    <property type="entry name" value="Beta-prop_IFT140_1st"/>
</dbReference>
<gene>
    <name evidence="13" type="primary">LOC102801969</name>
</gene>
<evidence type="ECO:0000313" key="12">
    <source>
        <dbReference type="Proteomes" id="UP000694865"/>
    </source>
</evidence>
<dbReference type="PROSITE" id="PS50082">
    <property type="entry name" value="WD_REPEATS_2"/>
    <property type="match status" value="1"/>
</dbReference>
<dbReference type="Pfam" id="PF23383">
    <property type="entry name" value="Beta-prop_IFT140_1st"/>
    <property type="match status" value="1"/>
</dbReference>
<dbReference type="SMART" id="SM00320">
    <property type="entry name" value="WD40"/>
    <property type="match status" value="4"/>
</dbReference>
<evidence type="ECO:0000256" key="7">
    <source>
        <dbReference type="PROSITE-ProRule" id="PRU00221"/>
    </source>
</evidence>
<keyword evidence="6" id="KW-0966">Cell projection</keyword>
<dbReference type="Pfam" id="PF24760">
    <property type="entry name" value="TPR_IF140_C"/>
    <property type="match status" value="1"/>
</dbReference>
<dbReference type="InterPro" id="IPR015943">
    <property type="entry name" value="WD40/YVTN_repeat-like_dom_sf"/>
</dbReference>
<evidence type="ECO:0000256" key="3">
    <source>
        <dbReference type="ARBA" id="ARBA00022737"/>
    </source>
</evidence>
<sequence length="1478" mass="165899">MAVYFDHKVEKPIAGPSVDIAWHSVRPLLAVASRGDGGGGTVHVYREEGELLEHATMQRACPSMSLDWHPIRPIVGAGWENGEILIWNEQERELYWAEHIHKHEVVLLKWSPNGTRLVSGDKNGLLVVWRADPRGRLQPGPLSKHELPQILTQCVFKPSVNPDTAADMAALARAAVSGDESALDMFSWKKGGKGPMKVSGDPDAQTCFIGGSEGNAFYVDEKGGCKAIFNADGAIRKLLYNEYKDILVVVTESLMLSQFSVSPEGHVQELMKVKLSGKQGEFDAIWAGRGLLAIATGETVIRMWDLDRDDNYALSLDGHQGFETGDYINCISFCDAKGILAGGTNNGRVALWRFSPAQGLAGRRQEGEQKWKLQAPANCDGNILQISWGSSKNLLAINNIANVIILHEHVMSSHFKDGVACVQTSPSILAVDMYNSGIHHDLKTDIHIKGVYTTRDHVAIWNGRKVVAYEIGPTIRCLGTFSTESMLIAIFDQNVYTTEPGKLQIRTFQGTVKQLLSFNEQEGEVIAIDINGYYLVVATSTGYLKIFDLSRREAKLHANPKYIHDSVSKLGSIVSIRVNCNGTKISILSNKTDGTCDPTLYVWDVDMDNVSHFDFAVGHGDQDDFTPQDESTEDQTDEERLMQYQGVQIYHYNPVAGPTWGRSEAARDIAGRYPISHYWDPQEPKLLVCEAKLSAAAVEMNTPKKSALASAMYIPPEVVIVSLFSTLEHGVMLQDSFPLGATHNSLIGLEVPYFYFVKKSSEIGQDDPHSPLSGLGNNIGRQVMRDFVGLEDGDKSARDAMMNFSYYLTIGNMDEAFKAIKLIKSCVPVEGTCYSSLLLSLETIPDGILEFCNLNCVVLHKLCIIPWKPHAEDAERLFKTCKRYDLLNDFYQASGQWSKAMETAELHDRIHLRTTYYNYAKHLEAKGDINGAIPNFEKSDTHRFEVPRMLFDEPQALEAYIMKTKDKALRKWWAQYMESTGEMETSLQFYEAAQDFLSLCRVYCYCGNMEKAAEICNETGDRAACYHLARQYENQDNVKEAIHFFTRAQAYSQAIRLCKEHGMEDQLMNLALMSTQYDMIEAARYYENNSNTQDKAVMLYHKGGHFSKALDLAFRTEQFGALQLIADDLDDTTDPVLLNKCAEFFMEHGQYDKAVELLVVAKKYFDALELCVQQSVTITEKLAEKMTIPKDTPQVNNDTRIKLLEKIADCCFTQGAYHLATKKYTQAGNKVKAMRALLKSGDTEKIVFFAGVSRQKEIYVMAANYLQSLDWRKDPEIMKNIIGFYTKGRALDSLAGFYDACAQVEIDEYQNYDKALGAMSEAYKCLTKAKMKNISQQEERIANLKHRIGLVKKFVQARRLYDDDAEEAMKQCQILLEEPDLDSAVRIGDVYGLMIEHYARQENYKRAYSAMEEMRNRIPTVNMAYYVNMATIEAVHRALEIPLGRGIGADIKGGGGRISDDEDGEVVEEEIYNGEEYC</sequence>
<dbReference type="Pfam" id="PF23385">
    <property type="entry name" value="Beta-prop_IFT140_2nd"/>
    <property type="match status" value="1"/>
</dbReference>
<accession>A0ABM0N1A1</accession>
<proteinExistence type="predicted"/>
<dbReference type="Pfam" id="PF24762">
    <property type="entry name" value="TPR_IF140-IFT172"/>
    <property type="match status" value="1"/>
</dbReference>
<evidence type="ECO:0000259" key="11">
    <source>
        <dbReference type="Pfam" id="PF24762"/>
    </source>
</evidence>
<keyword evidence="12" id="KW-1185">Reference proteome</keyword>
<dbReference type="InterPro" id="IPR036322">
    <property type="entry name" value="WD40_repeat_dom_sf"/>
</dbReference>
<dbReference type="InterPro" id="IPR056155">
    <property type="entry name" value="Beta-prop_IFT140_2nd"/>
</dbReference>
<evidence type="ECO:0000256" key="1">
    <source>
        <dbReference type="ARBA" id="ARBA00004138"/>
    </source>
</evidence>
<dbReference type="Proteomes" id="UP000694865">
    <property type="component" value="Unplaced"/>
</dbReference>
<comment type="subcellular location">
    <subcellularLocation>
        <location evidence="1">Cell projection</location>
        <location evidence="1">Cilium</location>
    </subcellularLocation>
</comment>
<evidence type="ECO:0000256" key="4">
    <source>
        <dbReference type="ARBA" id="ARBA00022803"/>
    </source>
</evidence>
<dbReference type="SUPFAM" id="SSF48452">
    <property type="entry name" value="TPR-like"/>
    <property type="match status" value="1"/>
</dbReference>
<dbReference type="InterPro" id="IPR011990">
    <property type="entry name" value="TPR-like_helical_dom_sf"/>
</dbReference>
<dbReference type="InterPro" id="IPR001680">
    <property type="entry name" value="WD40_rpt"/>
</dbReference>
<keyword evidence="5" id="KW-0969">Cilium</keyword>
<evidence type="ECO:0000256" key="6">
    <source>
        <dbReference type="ARBA" id="ARBA00023273"/>
    </source>
</evidence>
<dbReference type="InterPro" id="IPR056168">
    <property type="entry name" value="TPR_IF140/IFT172/WDR19"/>
</dbReference>
<feature type="repeat" description="WD" evidence="7">
    <location>
        <begin position="98"/>
        <end position="129"/>
    </location>
</feature>
<dbReference type="Gene3D" id="2.130.10.10">
    <property type="entry name" value="YVTN repeat-like/Quinoprotein amine dehydrogenase"/>
    <property type="match status" value="3"/>
</dbReference>
<evidence type="ECO:0000259" key="10">
    <source>
        <dbReference type="Pfam" id="PF24760"/>
    </source>
</evidence>
<protein>
    <submittedName>
        <fullName evidence="13">Intraflagellar transport protein 140 homolog</fullName>
    </submittedName>
</protein>
<dbReference type="InterPro" id="IPR056156">
    <property type="entry name" value="TPR_IF140_C"/>
</dbReference>